<keyword evidence="1" id="KW-0732">Signal</keyword>
<evidence type="ECO:0000256" key="1">
    <source>
        <dbReference type="SAM" id="SignalP"/>
    </source>
</evidence>
<evidence type="ECO:0000313" key="3">
    <source>
        <dbReference type="Proteomes" id="UP000255460"/>
    </source>
</evidence>
<reference evidence="2 3" key="1">
    <citation type="submission" date="2018-06" db="EMBL/GenBank/DDBJ databases">
        <authorList>
            <consortium name="Pathogen Informatics"/>
            <person name="Doyle S."/>
        </authorList>
    </citation>
    <scope>NUCLEOTIDE SEQUENCE [LARGE SCALE GENOMIC DNA]</scope>
    <source>
        <strain evidence="2 3">NCTC10418</strain>
    </source>
</reference>
<dbReference type="AlphaFoldDB" id="A0A376L354"/>
<proteinExistence type="predicted"/>
<sequence>MKIMKRRKVLGFLMGGMIIFSSFSEAKDSAETEFTFNVKPPTCDLTVPSVYNLGDLPQGIKNDYASFDIEISCPVSMKTAIVAKNLNGVLNTDGQRVTIPMPNAGTDKGPFFWLRYGSSRIYLRGQQSEAFCSSTGLARRCSLTPSTRVNENSPWGVGSVTIGFTIVYPA</sequence>
<gene>
    <name evidence="2" type="ORF">NCTC10418_06864</name>
</gene>
<feature type="signal peptide" evidence="1">
    <location>
        <begin position="1"/>
        <end position="26"/>
    </location>
</feature>
<organism evidence="2 3">
    <name type="scientific">Escherichia coli</name>
    <dbReference type="NCBI Taxonomy" id="562"/>
    <lineage>
        <taxon>Bacteria</taxon>
        <taxon>Pseudomonadati</taxon>
        <taxon>Pseudomonadota</taxon>
        <taxon>Gammaproteobacteria</taxon>
        <taxon>Enterobacterales</taxon>
        <taxon>Enterobacteriaceae</taxon>
        <taxon>Escherichia</taxon>
    </lineage>
</organism>
<accession>A0A376L354</accession>
<protein>
    <recommendedName>
        <fullName evidence="4">Fimbrial protein</fullName>
    </recommendedName>
</protein>
<feature type="chain" id="PRO_5016672189" description="Fimbrial protein" evidence="1">
    <location>
        <begin position="27"/>
        <end position="170"/>
    </location>
</feature>
<name>A0A376L354_ECOLX</name>
<evidence type="ECO:0008006" key="4">
    <source>
        <dbReference type="Google" id="ProtNLM"/>
    </source>
</evidence>
<evidence type="ECO:0000313" key="2">
    <source>
        <dbReference type="EMBL" id="STE89142.1"/>
    </source>
</evidence>
<dbReference type="Proteomes" id="UP000255460">
    <property type="component" value="Unassembled WGS sequence"/>
</dbReference>
<dbReference type="EMBL" id="UFZQ01000001">
    <property type="protein sequence ID" value="STE89142.1"/>
    <property type="molecule type" value="Genomic_DNA"/>
</dbReference>